<dbReference type="EMBL" id="AP023081">
    <property type="protein sequence ID" value="BCD89689.1"/>
    <property type="molecule type" value="Genomic_DNA"/>
</dbReference>
<dbReference type="Proteomes" id="UP001064896">
    <property type="component" value="Chromosome"/>
</dbReference>
<sequence length="55" mass="6243">MTIRFCPICGDVLQLVQHTPAVLPVYWQWECPEGDWFEAANPPAEGQQAEKVVDE</sequence>
<dbReference type="RefSeq" id="WP_265169181.1">
    <property type="nucleotide sequence ID" value="NZ_AP023081.1"/>
</dbReference>
<protein>
    <submittedName>
        <fullName evidence="1">Uncharacterized protein</fullName>
    </submittedName>
</protein>
<accession>A0ABN6C441</accession>
<evidence type="ECO:0000313" key="1">
    <source>
        <dbReference type="EMBL" id="BCD89689.1"/>
    </source>
</evidence>
<name>A0ABN6C441_9PSED</name>
<keyword evidence="2" id="KW-1185">Reference proteome</keyword>
<gene>
    <name evidence="1" type="ORF">PSm6_60960</name>
</gene>
<reference evidence="1" key="1">
    <citation type="submission" date="2020-05" db="EMBL/GenBank/DDBJ databases">
        <title>Complete genome sequence of Pseudomonas sp. Sm006.</title>
        <authorList>
            <person name="Takeuchi K."/>
            <person name="Someya N."/>
        </authorList>
    </citation>
    <scope>NUCLEOTIDE SEQUENCE</scope>
    <source>
        <strain evidence="1">Sm006</strain>
    </source>
</reference>
<proteinExistence type="predicted"/>
<evidence type="ECO:0000313" key="2">
    <source>
        <dbReference type="Proteomes" id="UP001064896"/>
    </source>
</evidence>
<organism evidence="1 2">
    <name type="scientific">Pseudomonas solani</name>
    <dbReference type="NCBI Taxonomy" id="2731552"/>
    <lineage>
        <taxon>Bacteria</taxon>
        <taxon>Pseudomonadati</taxon>
        <taxon>Pseudomonadota</taxon>
        <taxon>Gammaproteobacteria</taxon>
        <taxon>Pseudomonadales</taxon>
        <taxon>Pseudomonadaceae</taxon>
        <taxon>Pseudomonas</taxon>
    </lineage>
</organism>